<evidence type="ECO:0000313" key="9">
    <source>
        <dbReference type="EMBL" id="SDW78296.1"/>
    </source>
</evidence>
<dbReference type="GO" id="GO:0000271">
    <property type="term" value="P:polysaccharide biosynthetic process"/>
    <property type="evidence" value="ECO:0007669"/>
    <property type="project" value="TreeGrafter"/>
</dbReference>
<dbReference type="InterPro" id="IPR000888">
    <property type="entry name" value="RmlC-like"/>
</dbReference>
<reference evidence="10" key="1">
    <citation type="submission" date="2016-10" db="EMBL/GenBank/DDBJ databases">
        <authorList>
            <person name="Varghese N."/>
            <person name="Submissions S."/>
        </authorList>
    </citation>
    <scope>NUCLEOTIDE SEQUENCE [LARGE SCALE GENOMIC DNA]</scope>
    <source>
        <strain evidence="10">DSM 217</strain>
    </source>
</reference>
<name>A0A1H2WCT6_THIRO</name>
<proteinExistence type="predicted"/>
<accession>A0A1H2WCT6</accession>
<feature type="site" description="Participates in a stacking interaction with the thymidine ring of dTDP-4-oxo-6-deoxyglucose" evidence="8">
    <location>
        <position position="135"/>
    </location>
</feature>
<evidence type="ECO:0000256" key="8">
    <source>
        <dbReference type="PIRSR" id="PIRSR600888-3"/>
    </source>
</evidence>
<comment type="function">
    <text evidence="2">Catalyzes the epimerization of the C3' and C5'positions of dTDP-6-deoxy-D-xylo-4-hexulose, forming dTDP-6-deoxy-L-lyxo-4-hexulose.</text>
</comment>
<dbReference type="PANTHER" id="PTHR21047">
    <property type="entry name" value="DTDP-6-DEOXY-D-GLUCOSE-3,5 EPIMERASE"/>
    <property type="match status" value="1"/>
</dbReference>
<evidence type="ECO:0000256" key="2">
    <source>
        <dbReference type="ARBA" id="ARBA00001997"/>
    </source>
</evidence>
<protein>
    <recommendedName>
        <fullName evidence="4">dTDP-4-dehydrorhamnose 3,5-epimerase</fullName>
        <ecNumber evidence="3">5.1.3.13</ecNumber>
    </recommendedName>
    <alternativeName>
        <fullName evidence="6">Thymidine diphospho-4-keto-rhamnose 3,5-epimerase</fullName>
    </alternativeName>
    <alternativeName>
        <fullName evidence="5">dTDP-4-keto-6-deoxyglucose 3,5-epimerase</fullName>
    </alternativeName>
    <alternativeName>
        <fullName evidence="7">dTDP-6-deoxy-D-xylo-4-hexulose 3,5-epimerase</fullName>
    </alternativeName>
</protein>
<dbReference type="AlphaFoldDB" id="A0A1H2WCT6"/>
<evidence type="ECO:0000313" key="10">
    <source>
        <dbReference type="Proteomes" id="UP000198816"/>
    </source>
</evidence>
<evidence type="ECO:0000256" key="3">
    <source>
        <dbReference type="ARBA" id="ARBA00012098"/>
    </source>
</evidence>
<evidence type="ECO:0000256" key="5">
    <source>
        <dbReference type="ARBA" id="ARBA00029758"/>
    </source>
</evidence>
<dbReference type="Proteomes" id="UP000198816">
    <property type="component" value="Unassembled WGS sequence"/>
</dbReference>
<dbReference type="InterPro" id="IPR014710">
    <property type="entry name" value="RmlC-like_jellyroll"/>
</dbReference>
<dbReference type="Pfam" id="PF00908">
    <property type="entry name" value="dTDP_sugar_isom"/>
    <property type="match status" value="1"/>
</dbReference>
<dbReference type="SUPFAM" id="SSF51182">
    <property type="entry name" value="RmlC-like cupins"/>
    <property type="match status" value="1"/>
</dbReference>
<dbReference type="GO" id="GO:0005829">
    <property type="term" value="C:cytosol"/>
    <property type="evidence" value="ECO:0007669"/>
    <property type="project" value="TreeGrafter"/>
</dbReference>
<dbReference type="RefSeq" id="WP_093031238.1">
    <property type="nucleotide sequence ID" value="NZ_FNNZ01000008.1"/>
</dbReference>
<dbReference type="EMBL" id="FNNZ01000008">
    <property type="protein sequence ID" value="SDW78296.1"/>
    <property type="molecule type" value="Genomic_DNA"/>
</dbReference>
<dbReference type="GO" id="GO:0008830">
    <property type="term" value="F:dTDP-4-dehydrorhamnose 3,5-epimerase activity"/>
    <property type="evidence" value="ECO:0007669"/>
    <property type="project" value="UniProtKB-EC"/>
</dbReference>
<organism evidence="9 10">
    <name type="scientific">Thiocapsa roseopersicina</name>
    <dbReference type="NCBI Taxonomy" id="1058"/>
    <lineage>
        <taxon>Bacteria</taxon>
        <taxon>Pseudomonadati</taxon>
        <taxon>Pseudomonadota</taxon>
        <taxon>Gammaproteobacteria</taxon>
        <taxon>Chromatiales</taxon>
        <taxon>Chromatiaceae</taxon>
        <taxon>Thiocapsa</taxon>
    </lineage>
</organism>
<comment type="catalytic activity">
    <reaction evidence="1">
        <text>dTDP-4-dehydro-6-deoxy-alpha-D-glucose = dTDP-4-dehydro-beta-L-rhamnose</text>
        <dbReference type="Rhea" id="RHEA:16969"/>
        <dbReference type="ChEBI" id="CHEBI:57649"/>
        <dbReference type="ChEBI" id="CHEBI:62830"/>
        <dbReference type="EC" id="5.1.3.13"/>
    </reaction>
</comment>
<dbReference type="STRING" id="1058.SAMN05421783_108142"/>
<evidence type="ECO:0000256" key="6">
    <source>
        <dbReference type="ARBA" id="ARBA00031424"/>
    </source>
</evidence>
<evidence type="ECO:0000256" key="1">
    <source>
        <dbReference type="ARBA" id="ARBA00001298"/>
    </source>
</evidence>
<evidence type="ECO:0000256" key="4">
    <source>
        <dbReference type="ARBA" id="ARBA00019595"/>
    </source>
</evidence>
<evidence type="ECO:0000256" key="7">
    <source>
        <dbReference type="ARBA" id="ARBA00033311"/>
    </source>
</evidence>
<sequence length="187" mass="21197">MTNPLSRLIAGRPLEGAELHRIAAQKDRRGSFAEIFQEHWGSCIAPVQWSFVRSEPEVLRGMHLHLRHDEYFCCLEGKVFLGLRDLRGTSPTRDQWSLYELHGEDPAALTFPRGILHGWYFPERSLHIQAVSEAYCDYGGDDNWGCHWADPELQIPWPQTHAILSDSAANFPTLQGLRACLSDATDA</sequence>
<keyword evidence="10" id="KW-1185">Reference proteome</keyword>
<dbReference type="OrthoDB" id="9801056at2"/>
<dbReference type="InterPro" id="IPR011051">
    <property type="entry name" value="RmlC_Cupin_sf"/>
</dbReference>
<dbReference type="PANTHER" id="PTHR21047:SF2">
    <property type="entry name" value="THYMIDINE DIPHOSPHO-4-KETO-RHAMNOSE 3,5-EPIMERASE"/>
    <property type="match status" value="1"/>
</dbReference>
<dbReference type="EC" id="5.1.3.13" evidence="3"/>
<gene>
    <name evidence="9" type="ORF">SAMN05421783_108142</name>
</gene>
<dbReference type="GO" id="GO:0019305">
    <property type="term" value="P:dTDP-rhamnose biosynthetic process"/>
    <property type="evidence" value="ECO:0007669"/>
    <property type="project" value="TreeGrafter"/>
</dbReference>
<dbReference type="Gene3D" id="2.60.120.10">
    <property type="entry name" value="Jelly Rolls"/>
    <property type="match status" value="1"/>
</dbReference>